<evidence type="ECO:0008006" key="4">
    <source>
        <dbReference type="Google" id="ProtNLM"/>
    </source>
</evidence>
<dbReference type="GO" id="GO:0009253">
    <property type="term" value="P:peptidoglycan catabolic process"/>
    <property type="evidence" value="ECO:0007669"/>
    <property type="project" value="InterPro"/>
</dbReference>
<evidence type="ECO:0000313" key="2">
    <source>
        <dbReference type="EMBL" id="KRN58789.1"/>
    </source>
</evidence>
<evidence type="ECO:0000256" key="1">
    <source>
        <dbReference type="ARBA" id="ARBA00010646"/>
    </source>
</evidence>
<reference evidence="2 3" key="1">
    <citation type="journal article" date="2015" name="Genome Announc.">
        <title>Expanding the biotechnology potential of lactobacilli through comparative genomics of 213 strains and associated genera.</title>
        <authorList>
            <person name="Sun Z."/>
            <person name="Harris H.M."/>
            <person name="McCann A."/>
            <person name="Guo C."/>
            <person name="Argimon S."/>
            <person name="Zhang W."/>
            <person name="Yang X."/>
            <person name="Jeffery I.B."/>
            <person name="Cooney J.C."/>
            <person name="Kagawa T.F."/>
            <person name="Liu W."/>
            <person name="Song Y."/>
            <person name="Salvetti E."/>
            <person name="Wrobel A."/>
            <person name="Rasinkangas P."/>
            <person name="Parkhill J."/>
            <person name="Rea M.C."/>
            <person name="O'Sullivan O."/>
            <person name="Ritari J."/>
            <person name="Douillard F.P."/>
            <person name="Paul Ross R."/>
            <person name="Yang R."/>
            <person name="Briner A.E."/>
            <person name="Felis G.E."/>
            <person name="de Vos W.M."/>
            <person name="Barrangou R."/>
            <person name="Klaenhammer T.R."/>
            <person name="Caufield P.W."/>
            <person name="Cui Y."/>
            <person name="Zhang H."/>
            <person name="O'Toole P.W."/>
        </authorList>
    </citation>
    <scope>NUCLEOTIDE SEQUENCE [LARGE SCALE GENOMIC DNA]</scope>
    <source>
        <strain evidence="2 3">DSM 17896</strain>
    </source>
</reference>
<dbReference type="EMBL" id="JQBW01000009">
    <property type="protein sequence ID" value="KRN58789.1"/>
    <property type="molecule type" value="Genomic_DNA"/>
</dbReference>
<dbReference type="GO" id="GO:0016052">
    <property type="term" value="P:carbohydrate catabolic process"/>
    <property type="evidence" value="ECO:0007669"/>
    <property type="project" value="TreeGrafter"/>
</dbReference>
<sequence length="218" mass="23799">MFFAVSAFAWMYIRPVLEQKKQQAKTVQEKELINLIEGLADTVVTSLVSRTDITGHDKFKAATSQVRHSLDAKGLSATEGTIQTAVQLAYEKSNLTPIVKPTEGMQTGVVFKAIDVSGYQAQAQAASWWQNAKQHDIQGGIVKLSEGTSYRNPYGETQIAAIKAVGLKVSGYHFARFVGNADLAQQEANYAVSTAHAMNLPNGSPLVLDYELRHGWAK</sequence>
<evidence type="ECO:0000313" key="3">
    <source>
        <dbReference type="Proteomes" id="UP000050934"/>
    </source>
</evidence>
<dbReference type="AlphaFoldDB" id="A0A0R2I874"/>
<proteinExistence type="inferred from homology"/>
<comment type="similarity">
    <text evidence="1">Belongs to the glycosyl hydrolase 25 family.</text>
</comment>
<gene>
    <name evidence="2" type="ORF">IV45_GL000415</name>
</gene>
<dbReference type="Pfam" id="PF01183">
    <property type="entry name" value="Glyco_hydro_25"/>
    <property type="match status" value="1"/>
</dbReference>
<dbReference type="InterPro" id="IPR017853">
    <property type="entry name" value="GH"/>
</dbReference>
<dbReference type="PATRIC" id="fig|396268.3.peg.421"/>
<comment type="caution">
    <text evidence="2">The sequence shown here is derived from an EMBL/GenBank/DDBJ whole genome shotgun (WGS) entry which is preliminary data.</text>
</comment>
<dbReference type="GO" id="GO:0016998">
    <property type="term" value="P:cell wall macromolecule catabolic process"/>
    <property type="evidence" value="ECO:0007669"/>
    <property type="project" value="InterPro"/>
</dbReference>
<dbReference type="SUPFAM" id="SSF51445">
    <property type="entry name" value="(Trans)glycosidases"/>
    <property type="match status" value="1"/>
</dbReference>
<dbReference type="InterPro" id="IPR002053">
    <property type="entry name" value="Glyco_hydro_25"/>
</dbReference>
<dbReference type="PROSITE" id="PS51904">
    <property type="entry name" value="GLYCOSYL_HYDROL_F25_2"/>
    <property type="match status" value="1"/>
</dbReference>
<keyword evidence="3" id="KW-1185">Reference proteome</keyword>
<name>A0A0R2I874_9LACO</name>
<dbReference type="STRING" id="396268.IV45_GL000415"/>
<dbReference type="PANTHER" id="PTHR34135">
    <property type="entry name" value="LYSOZYME"/>
    <property type="match status" value="1"/>
</dbReference>
<organism evidence="2 3">
    <name type="scientific">Limosilactobacillus secaliphilus</name>
    <dbReference type="NCBI Taxonomy" id="396268"/>
    <lineage>
        <taxon>Bacteria</taxon>
        <taxon>Bacillati</taxon>
        <taxon>Bacillota</taxon>
        <taxon>Bacilli</taxon>
        <taxon>Lactobacillales</taxon>
        <taxon>Lactobacillaceae</taxon>
        <taxon>Limosilactobacillus</taxon>
    </lineage>
</organism>
<dbReference type="PANTHER" id="PTHR34135:SF2">
    <property type="entry name" value="LYSOZYME"/>
    <property type="match status" value="1"/>
</dbReference>
<protein>
    <recommendedName>
        <fullName evidence="4">Lysozyme</fullName>
    </recommendedName>
</protein>
<accession>A0A0R2I874</accession>
<dbReference type="Gene3D" id="3.20.20.80">
    <property type="entry name" value="Glycosidases"/>
    <property type="match status" value="1"/>
</dbReference>
<dbReference type="GO" id="GO:0003796">
    <property type="term" value="F:lysozyme activity"/>
    <property type="evidence" value="ECO:0007669"/>
    <property type="project" value="InterPro"/>
</dbReference>
<dbReference type="Proteomes" id="UP000050934">
    <property type="component" value="Unassembled WGS sequence"/>
</dbReference>